<dbReference type="InterPro" id="IPR011990">
    <property type="entry name" value="TPR-like_helical_dom_sf"/>
</dbReference>
<keyword evidence="16" id="KW-1185">Reference proteome</keyword>
<dbReference type="EMBL" id="KK107063">
    <property type="protein sequence ID" value="EZA61245.1"/>
    <property type="molecule type" value="Genomic_DNA"/>
</dbReference>
<feature type="domain" description="PRORP" evidence="14">
    <location>
        <begin position="372"/>
        <end position="496"/>
    </location>
</feature>
<proteinExistence type="inferred from homology"/>
<dbReference type="PANTHER" id="PTHR13547">
    <property type="match status" value="1"/>
</dbReference>
<evidence type="ECO:0000256" key="3">
    <source>
        <dbReference type="ARBA" id="ARBA00004173"/>
    </source>
</evidence>
<dbReference type="PANTHER" id="PTHR13547:SF1">
    <property type="entry name" value="MITOCHONDRIAL RIBONUCLEASE P CATALYTIC SUBUNIT"/>
    <property type="match status" value="1"/>
</dbReference>
<dbReference type="OMA" id="VKEPIRY"/>
<evidence type="ECO:0000256" key="9">
    <source>
        <dbReference type="ARBA" id="ARBA00022801"/>
    </source>
</evidence>
<evidence type="ECO:0000259" key="14">
    <source>
        <dbReference type="Pfam" id="PF16953"/>
    </source>
</evidence>
<evidence type="ECO:0000256" key="5">
    <source>
        <dbReference type="ARBA" id="ARBA00012179"/>
    </source>
</evidence>
<evidence type="ECO:0000256" key="13">
    <source>
        <dbReference type="ARBA" id="ARBA00023128"/>
    </source>
</evidence>
<comment type="similarity">
    <text evidence="4">Belongs to the PPR family. P subfamily.</text>
</comment>
<keyword evidence="9" id="KW-0378">Hydrolase</keyword>
<evidence type="ECO:0000256" key="12">
    <source>
        <dbReference type="ARBA" id="ARBA00022946"/>
    </source>
</evidence>
<dbReference type="EC" id="3.1.26.5" evidence="5"/>
<comment type="cofactor">
    <cofactor evidence="2">
        <name>Mg(2+)</name>
        <dbReference type="ChEBI" id="CHEBI:18420"/>
    </cofactor>
</comment>
<dbReference type="GO" id="GO:0004526">
    <property type="term" value="F:ribonuclease P activity"/>
    <property type="evidence" value="ECO:0007669"/>
    <property type="project" value="UniProtKB-EC"/>
</dbReference>
<dbReference type="Gene3D" id="3.40.50.11980">
    <property type="match status" value="2"/>
</dbReference>
<evidence type="ECO:0000256" key="10">
    <source>
        <dbReference type="ARBA" id="ARBA00022833"/>
    </source>
</evidence>
<evidence type="ECO:0000256" key="1">
    <source>
        <dbReference type="ARBA" id="ARBA00000928"/>
    </source>
</evidence>
<keyword evidence="6" id="KW-0819">tRNA processing</keyword>
<evidence type="ECO:0000313" key="16">
    <source>
        <dbReference type="Proteomes" id="UP000053097"/>
    </source>
</evidence>
<keyword evidence="10" id="KW-0862">Zinc</keyword>
<dbReference type="AlphaFoldDB" id="A0A026WYW7"/>
<evidence type="ECO:0000256" key="6">
    <source>
        <dbReference type="ARBA" id="ARBA00022694"/>
    </source>
</evidence>
<sequence length="504" mass="58887">MSVFCKLSLSLLSRSYRFRKSAKCLSRGINISRRVIPLRFVENNADIKDTLAKKDVSDAEWQNIRDKCLQIQDVTPFTVDTIIIDMCMKHSVLDSAIAYFKFLRQNNYALNAAVIGKYLRIYSFKGNLDDLEKAEILQTYHDLRKKYPVLDAFTTEHCIASLCCTDQWKEAFEMLEMLKITQKPSGTIYSVLAAAAFKNREPDIAWRTLSQISHTQVPRNNIYTSYLSYCKQEGKEAFNKNMLKMFDFWSEHNIRIHNKIIQAYADVASEYGWVGKPTTISKTGICKHCGHSLSKIVIRQDAFQKLANSVANKLIIGSDIYHNTDPEEFRNFRQFVEKTKPYDIVIDGLNLTYISKNSPGMVTFIFLKLYNYIRPVLQQIQAYASVFYIDNLSEDDPYILYATMASGINAMFVSSDLLRQHKHSFKKLNLYQEFHHWQCSHQYSLIKFNKSIRIQKPFVYLPSAQKNDDHWHIPYVADDCTMTNFDFHEFPDKWYCLRQEKKYT</sequence>
<keyword evidence="11" id="KW-0460">Magnesium</keyword>
<evidence type="ECO:0000256" key="11">
    <source>
        <dbReference type="ARBA" id="ARBA00022842"/>
    </source>
</evidence>
<evidence type="ECO:0000256" key="8">
    <source>
        <dbReference type="ARBA" id="ARBA00022723"/>
    </source>
</evidence>
<dbReference type="Gene3D" id="1.25.40.10">
    <property type="entry name" value="Tetratricopeptide repeat domain"/>
    <property type="match status" value="1"/>
</dbReference>
<evidence type="ECO:0000256" key="4">
    <source>
        <dbReference type="ARBA" id="ARBA00007626"/>
    </source>
</evidence>
<accession>A0A026WYW7</accession>
<name>A0A026WYW7_OOCBI</name>
<dbReference type="GO" id="GO:0097745">
    <property type="term" value="P:mitochondrial tRNA 5'-end processing"/>
    <property type="evidence" value="ECO:0007669"/>
    <property type="project" value="TreeGrafter"/>
</dbReference>
<comment type="catalytic activity">
    <reaction evidence="1">
        <text>Endonucleolytic cleavage of RNA, removing 5'-extranucleotides from tRNA precursor.</text>
        <dbReference type="EC" id="3.1.26.5"/>
    </reaction>
</comment>
<keyword evidence="12" id="KW-0809">Transit peptide</keyword>
<organism evidence="15 16">
    <name type="scientific">Ooceraea biroi</name>
    <name type="common">Clonal raider ant</name>
    <name type="synonym">Cerapachys biroi</name>
    <dbReference type="NCBI Taxonomy" id="2015173"/>
    <lineage>
        <taxon>Eukaryota</taxon>
        <taxon>Metazoa</taxon>
        <taxon>Ecdysozoa</taxon>
        <taxon>Arthropoda</taxon>
        <taxon>Hexapoda</taxon>
        <taxon>Insecta</taxon>
        <taxon>Pterygota</taxon>
        <taxon>Neoptera</taxon>
        <taxon>Endopterygota</taxon>
        <taxon>Hymenoptera</taxon>
        <taxon>Apocrita</taxon>
        <taxon>Aculeata</taxon>
        <taxon>Formicoidea</taxon>
        <taxon>Formicidae</taxon>
        <taxon>Dorylinae</taxon>
        <taxon>Ooceraea</taxon>
    </lineage>
</organism>
<dbReference type="GO" id="GO:0001682">
    <property type="term" value="P:tRNA 5'-leader removal"/>
    <property type="evidence" value="ECO:0007669"/>
    <property type="project" value="TreeGrafter"/>
</dbReference>
<keyword evidence="8" id="KW-0479">Metal-binding</keyword>
<feature type="domain" description="PRORP" evidence="14">
    <location>
        <begin position="280"/>
        <end position="358"/>
    </location>
</feature>
<reference evidence="15 16" key="1">
    <citation type="journal article" date="2014" name="Curr. Biol.">
        <title>The genome of the clonal raider ant Cerapachys biroi.</title>
        <authorList>
            <person name="Oxley P.R."/>
            <person name="Ji L."/>
            <person name="Fetter-Pruneda I."/>
            <person name="McKenzie S.K."/>
            <person name="Li C."/>
            <person name="Hu H."/>
            <person name="Zhang G."/>
            <person name="Kronauer D.J."/>
        </authorList>
    </citation>
    <scope>NUCLEOTIDE SEQUENCE [LARGE SCALE GENOMIC DNA]</scope>
</reference>
<evidence type="ECO:0000256" key="7">
    <source>
        <dbReference type="ARBA" id="ARBA00022722"/>
    </source>
</evidence>
<keyword evidence="13" id="KW-0496">Mitochondrion</keyword>
<dbReference type="STRING" id="2015173.A0A026WYW7"/>
<protein>
    <recommendedName>
        <fullName evidence="5">ribonuclease P</fullName>
        <ecNumber evidence="5">3.1.26.5</ecNumber>
    </recommendedName>
</protein>
<dbReference type="InterPro" id="IPR031595">
    <property type="entry name" value="PRORP_C"/>
</dbReference>
<evidence type="ECO:0000256" key="2">
    <source>
        <dbReference type="ARBA" id="ARBA00001946"/>
    </source>
</evidence>
<dbReference type="Pfam" id="PF16953">
    <property type="entry name" value="PRORP"/>
    <property type="match status" value="2"/>
</dbReference>
<dbReference type="GO" id="GO:0030678">
    <property type="term" value="C:mitochondrial ribonuclease P complex"/>
    <property type="evidence" value="ECO:0007669"/>
    <property type="project" value="TreeGrafter"/>
</dbReference>
<keyword evidence="7" id="KW-0540">Nuclease</keyword>
<dbReference type="OrthoDB" id="46913at2759"/>
<comment type="subcellular location">
    <subcellularLocation>
        <location evidence="3">Mitochondrion</location>
    </subcellularLocation>
</comment>
<gene>
    <name evidence="15" type="ORF">X777_08457</name>
</gene>
<dbReference type="Proteomes" id="UP000053097">
    <property type="component" value="Unassembled WGS sequence"/>
</dbReference>
<evidence type="ECO:0000313" key="15">
    <source>
        <dbReference type="EMBL" id="EZA61245.1"/>
    </source>
</evidence>
<dbReference type="GO" id="GO:0046872">
    <property type="term" value="F:metal ion binding"/>
    <property type="evidence" value="ECO:0007669"/>
    <property type="project" value="UniProtKB-KW"/>
</dbReference>